<dbReference type="EMBL" id="BONX01000002">
    <property type="protein sequence ID" value="GIG93570.1"/>
    <property type="molecule type" value="Genomic_DNA"/>
</dbReference>
<evidence type="ECO:0000313" key="2">
    <source>
        <dbReference type="EMBL" id="GIG93570.1"/>
    </source>
</evidence>
<gene>
    <name evidence="2" type="ORF">Pma05_01430</name>
</gene>
<organism evidence="2 3">
    <name type="scientific">Plantactinospora mayteni</name>
    <dbReference type="NCBI Taxonomy" id="566021"/>
    <lineage>
        <taxon>Bacteria</taxon>
        <taxon>Bacillati</taxon>
        <taxon>Actinomycetota</taxon>
        <taxon>Actinomycetes</taxon>
        <taxon>Micromonosporales</taxon>
        <taxon>Micromonosporaceae</taxon>
        <taxon>Plantactinospora</taxon>
    </lineage>
</organism>
<reference evidence="2 3" key="1">
    <citation type="submission" date="2021-01" db="EMBL/GenBank/DDBJ databases">
        <title>Whole genome shotgun sequence of Plantactinospora mayteni NBRC 109088.</title>
        <authorList>
            <person name="Komaki H."/>
            <person name="Tamura T."/>
        </authorList>
    </citation>
    <scope>NUCLEOTIDE SEQUENCE [LARGE SCALE GENOMIC DNA]</scope>
    <source>
        <strain evidence="2 3">NBRC 109088</strain>
    </source>
</reference>
<comment type="caution">
    <text evidence="2">The sequence shown here is derived from an EMBL/GenBank/DDBJ whole genome shotgun (WGS) entry which is preliminary data.</text>
</comment>
<protein>
    <submittedName>
        <fullName evidence="2">Uncharacterized protein</fullName>
    </submittedName>
</protein>
<accession>A0ABQ4EFS5</accession>
<evidence type="ECO:0000256" key="1">
    <source>
        <dbReference type="SAM" id="MobiDB-lite"/>
    </source>
</evidence>
<evidence type="ECO:0000313" key="3">
    <source>
        <dbReference type="Proteomes" id="UP000621500"/>
    </source>
</evidence>
<name>A0ABQ4EFS5_9ACTN</name>
<feature type="region of interest" description="Disordered" evidence="1">
    <location>
        <begin position="1"/>
        <end position="70"/>
    </location>
</feature>
<keyword evidence="3" id="KW-1185">Reference proteome</keyword>
<dbReference type="Proteomes" id="UP000621500">
    <property type="component" value="Unassembled WGS sequence"/>
</dbReference>
<sequence length="70" mass="7304">MQGHDQAATVADRAGGRGVPAPAVLETFGPLTPHRLAASPPHRRTASPPRRLAGLDSVSCRPSNRDVLSV</sequence>
<proteinExistence type="predicted"/>